<keyword evidence="1" id="KW-0812">Transmembrane</keyword>
<evidence type="ECO:0000256" key="1">
    <source>
        <dbReference type="SAM" id="Phobius"/>
    </source>
</evidence>
<feature type="transmembrane region" description="Helical" evidence="1">
    <location>
        <begin position="40"/>
        <end position="60"/>
    </location>
</feature>
<feature type="transmembrane region" description="Helical" evidence="1">
    <location>
        <begin position="12"/>
        <end position="34"/>
    </location>
</feature>
<gene>
    <name evidence="2" type="ORF">MNBD_GAMMA22-1287</name>
</gene>
<organism evidence="2">
    <name type="scientific">hydrothermal vent metagenome</name>
    <dbReference type="NCBI Taxonomy" id="652676"/>
    <lineage>
        <taxon>unclassified sequences</taxon>
        <taxon>metagenomes</taxon>
        <taxon>ecological metagenomes</taxon>
    </lineage>
</organism>
<accession>A0A3B0ZS52</accession>
<keyword evidence="1" id="KW-0472">Membrane</keyword>
<name>A0A3B0ZS52_9ZZZZ</name>
<protein>
    <submittedName>
        <fullName evidence="2">Uncharacterized protein</fullName>
    </submittedName>
</protein>
<proteinExistence type="predicted"/>
<reference evidence="2" key="1">
    <citation type="submission" date="2018-06" db="EMBL/GenBank/DDBJ databases">
        <authorList>
            <person name="Zhirakovskaya E."/>
        </authorList>
    </citation>
    <scope>NUCLEOTIDE SEQUENCE</scope>
</reference>
<feature type="transmembrane region" description="Helical" evidence="1">
    <location>
        <begin position="111"/>
        <end position="131"/>
    </location>
</feature>
<keyword evidence="1" id="KW-1133">Transmembrane helix</keyword>
<dbReference type="EMBL" id="UOFS01000026">
    <property type="protein sequence ID" value="VAW96308.1"/>
    <property type="molecule type" value="Genomic_DNA"/>
</dbReference>
<evidence type="ECO:0000313" key="2">
    <source>
        <dbReference type="EMBL" id="VAW96308.1"/>
    </source>
</evidence>
<feature type="transmembrane region" description="Helical" evidence="1">
    <location>
        <begin position="137"/>
        <end position="154"/>
    </location>
</feature>
<dbReference type="AlphaFoldDB" id="A0A3B0ZS52"/>
<sequence length="164" mass="17719">MNFAEKAFRQTLYRLVLIQSVLVLGLTAVLFTLYEKTSEFSIALVYGGFVSVSVTILRAWRLKIATKDADSDLEKNFAASEAGSKYQSKTGLDTDTLSSDKLTAKVDALELFKGFALGYIVAIALLALGLSGLKLEPAAVIIGFVAAQLGHFFVRPPRPGAGRR</sequence>